<evidence type="ECO:0000256" key="3">
    <source>
        <dbReference type="ARBA" id="ARBA00022723"/>
    </source>
</evidence>
<keyword evidence="11" id="KW-1185">Reference proteome</keyword>
<keyword evidence="4" id="KW-0732">Signal</keyword>
<dbReference type="GO" id="GO:0046872">
    <property type="term" value="F:metal ion binding"/>
    <property type="evidence" value="ECO:0007669"/>
    <property type="project" value="UniProtKB-KW"/>
</dbReference>
<dbReference type="Gene3D" id="1.10.760.10">
    <property type="entry name" value="Cytochrome c-like domain"/>
    <property type="match status" value="2"/>
</dbReference>
<comment type="caution">
    <text evidence="10">The sequence shown here is derived from an EMBL/GenBank/DDBJ whole genome shotgun (WGS) entry which is preliminary data.</text>
</comment>
<dbReference type="SUPFAM" id="SSF46626">
    <property type="entry name" value="Cytochrome c"/>
    <property type="match status" value="2"/>
</dbReference>
<reference evidence="10" key="1">
    <citation type="submission" date="2020-12" db="EMBL/GenBank/DDBJ databases">
        <title>Ramlibacter sp. nov., isolated from a freshwater alga, Cryptomonas.</title>
        <authorList>
            <person name="Kim H.M."/>
            <person name="Jeon C.O."/>
        </authorList>
    </citation>
    <scope>NUCLEOTIDE SEQUENCE</scope>
    <source>
        <strain evidence="10">CrO1</strain>
    </source>
</reference>
<evidence type="ECO:0000313" key="11">
    <source>
        <dbReference type="Proteomes" id="UP000617041"/>
    </source>
</evidence>
<name>A0A934Q1F4_9BURK</name>
<keyword evidence="3 7" id="KW-0479">Metal-binding</keyword>
<comment type="subcellular location">
    <subcellularLocation>
        <location evidence="1">Cell envelope</location>
    </subcellularLocation>
</comment>
<proteinExistence type="predicted"/>
<dbReference type="PANTHER" id="PTHR30600:SF10">
    <property type="entry name" value="BLL6722 PROTEIN"/>
    <property type="match status" value="1"/>
</dbReference>
<accession>A0A934Q1F4</accession>
<dbReference type="InterPro" id="IPR051395">
    <property type="entry name" value="Cytochrome_c_Peroxidase/MauG"/>
</dbReference>
<dbReference type="InterPro" id="IPR036909">
    <property type="entry name" value="Cyt_c-like_dom_sf"/>
</dbReference>
<dbReference type="GO" id="GO:0004130">
    <property type="term" value="F:cytochrome-c peroxidase activity"/>
    <property type="evidence" value="ECO:0007669"/>
    <property type="project" value="TreeGrafter"/>
</dbReference>
<dbReference type="InterPro" id="IPR004852">
    <property type="entry name" value="Di-haem_cyt_c_peroxidsae"/>
</dbReference>
<dbReference type="GO" id="GO:0020037">
    <property type="term" value="F:heme binding"/>
    <property type="evidence" value="ECO:0007669"/>
    <property type="project" value="InterPro"/>
</dbReference>
<dbReference type="AlphaFoldDB" id="A0A934Q1F4"/>
<feature type="domain" description="Cytochrome c" evidence="9">
    <location>
        <begin position="271"/>
        <end position="390"/>
    </location>
</feature>
<sequence length="423" mass="44242">MPLSLHGTWRHAPATAAITALITGCGGGGGGGPAQPPSAAATATPSAAAVPASVSQSPQVAAVLRLDPQLPSYAPTLPAHFAGVGALENTPVGTVESPVVATLGRVLFYERQLSVSGAVSCATCHNQATDFGDATRFSLGVDGLTGNRHAMRLANVRYYQPGTMFWDKRAATLQEQVTQPVQNPVEQGFDAAHGGLAAATQRLQQLPYYSDLFTAAFGDPAINEQRVQQALAQFVRGIVSTNSRWDEGAAKVFDAALPDKGFNKPFPNFTEEENRGRFLFMAPRNEGGQNCAACHAPPTFALTNSGNNGLDAGEAIRFKSPSLKNVGHSGAFMHDGRFSSLEQVVEHYSSGVQDGPGLDGRLKNPDGTPARPNLSTEDKAALVAFLRTLSDPVLAVDPRFSDPFRTTDASASASVSADASASP</sequence>
<dbReference type="RefSeq" id="WP_200788108.1">
    <property type="nucleotide sequence ID" value="NZ_JAEDAO010000001.1"/>
</dbReference>
<feature type="compositionally biased region" description="Low complexity" evidence="8">
    <location>
        <begin position="408"/>
        <end position="423"/>
    </location>
</feature>
<dbReference type="Pfam" id="PF03150">
    <property type="entry name" value="CCP_MauG"/>
    <property type="match status" value="2"/>
</dbReference>
<organism evidence="10 11">
    <name type="scientific">Ramlibacter algicola</name>
    <dbReference type="NCBI Taxonomy" id="2795217"/>
    <lineage>
        <taxon>Bacteria</taxon>
        <taxon>Pseudomonadati</taxon>
        <taxon>Pseudomonadota</taxon>
        <taxon>Betaproteobacteria</taxon>
        <taxon>Burkholderiales</taxon>
        <taxon>Comamonadaceae</taxon>
        <taxon>Ramlibacter</taxon>
    </lineage>
</organism>
<evidence type="ECO:0000259" key="9">
    <source>
        <dbReference type="PROSITE" id="PS51007"/>
    </source>
</evidence>
<evidence type="ECO:0000256" key="2">
    <source>
        <dbReference type="ARBA" id="ARBA00022617"/>
    </source>
</evidence>
<keyword evidence="5" id="KW-0560">Oxidoreductase</keyword>
<dbReference type="InterPro" id="IPR009056">
    <property type="entry name" value="Cyt_c-like_dom"/>
</dbReference>
<evidence type="ECO:0000256" key="8">
    <source>
        <dbReference type="SAM" id="MobiDB-lite"/>
    </source>
</evidence>
<keyword evidence="2 7" id="KW-0349">Heme</keyword>
<dbReference type="GO" id="GO:0009055">
    <property type="term" value="F:electron transfer activity"/>
    <property type="evidence" value="ECO:0007669"/>
    <property type="project" value="InterPro"/>
</dbReference>
<feature type="region of interest" description="Disordered" evidence="8">
    <location>
        <begin position="399"/>
        <end position="423"/>
    </location>
</feature>
<keyword evidence="6 7" id="KW-0408">Iron</keyword>
<evidence type="ECO:0000256" key="1">
    <source>
        <dbReference type="ARBA" id="ARBA00004196"/>
    </source>
</evidence>
<protein>
    <recommendedName>
        <fullName evidence="9">Cytochrome c domain-containing protein</fullName>
    </recommendedName>
</protein>
<evidence type="ECO:0000256" key="4">
    <source>
        <dbReference type="ARBA" id="ARBA00022729"/>
    </source>
</evidence>
<gene>
    <name evidence="10" type="ORF">I8E28_11020</name>
</gene>
<evidence type="ECO:0000256" key="7">
    <source>
        <dbReference type="PROSITE-ProRule" id="PRU00433"/>
    </source>
</evidence>
<dbReference type="Proteomes" id="UP000617041">
    <property type="component" value="Unassembled WGS sequence"/>
</dbReference>
<evidence type="ECO:0000313" key="10">
    <source>
        <dbReference type="EMBL" id="MBK0393121.1"/>
    </source>
</evidence>
<dbReference type="GO" id="GO:0030313">
    <property type="term" value="C:cell envelope"/>
    <property type="evidence" value="ECO:0007669"/>
    <property type="project" value="UniProtKB-SubCell"/>
</dbReference>
<dbReference type="PROSITE" id="PS51007">
    <property type="entry name" value="CYTC"/>
    <property type="match status" value="1"/>
</dbReference>
<dbReference type="EMBL" id="JAEDAO010000001">
    <property type="protein sequence ID" value="MBK0393121.1"/>
    <property type="molecule type" value="Genomic_DNA"/>
</dbReference>
<evidence type="ECO:0000256" key="6">
    <source>
        <dbReference type="ARBA" id="ARBA00023004"/>
    </source>
</evidence>
<dbReference type="PANTHER" id="PTHR30600">
    <property type="entry name" value="CYTOCHROME C PEROXIDASE-RELATED"/>
    <property type="match status" value="1"/>
</dbReference>
<feature type="region of interest" description="Disordered" evidence="8">
    <location>
        <begin position="350"/>
        <end position="375"/>
    </location>
</feature>
<evidence type="ECO:0000256" key="5">
    <source>
        <dbReference type="ARBA" id="ARBA00023002"/>
    </source>
</evidence>